<evidence type="ECO:0000313" key="1">
    <source>
        <dbReference type="EMBL" id="CAB4131927.1"/>
    </source>
</evidence>
<organism evidence="1">
    <name type="scientific">uncultured Caudovirales phage</name>
    <dbReference type="NCBI Taxonomy" id="2100421"/>
    <lineage>
        <taxon>Viruses</taxon>
        <taxon>Duplodnaviria</taxon>
        <taxon>Heunggongvirae</taxon>
        <taxon>Uroviricota</taxon>
        <taxon>Caudoviricetes</taxon>
        <taxon>Peduoviridae</taxon>
        <taxon>Maltschvirus</taxon>
        <taxon>Maltschvirus maltsch</taxon>
    </lineage>
</organism>
<sequence>MPHFKNVENKIHWLDDGVDPLVWLPNCTLITDEEAKAIQESQKPIVTYAQKRAAEYPSFADQFDLLYHGGMDAWKAAIQTVKDKYPKA</sequence>
<accession>A0A6J5LFS0</accession>
<reference evidence="1" key="1">
    <citation type="submission" date="2020-04" db="EMBL/GenBank/DDBJ databases">
        <authorList>
            <person name="Chiriac C."/>
            <person name="Salcher M."/>
            <person name="Ghai R."/>
            <person name="Kavagutti S V."/>
        </authorList>
    </citation>
    <scope>NUCLEOTIDE SEQUENCE</scope>
</reference>
<gene>
    <name evidence="1" type="ORF">UFOVP135_22</name>
</gene>
<protein>
    <submittedName>
        <fullName evidence="1">Uncharacterized protein</fullName>
    </submittedName>
</protein>
<name>A0A6J5LFS0_9CAUD</name>
<proteinExistence type="predicted"/>
<dbReference type="EMBL" id="LR796254">
    <property type="protein sequence ID" value="CAB4131927.1"/>
    <property type="molecule type" value="Genomic_DNA"/>
</dbReference>